<proteinExistence type="inferred from homology"/>
<organism evidence="12 13">
    <name type="scientific">Candidatus Desulfosporosinus infrequens</name>
    <dbReference type="NCBI Taxonomy" id="2043169"/>
    <lineage>
        <taxon>Bacteria</taxon>
        <taxon>Bacillati</taxon>
        <taxon>Bacillota</taxon>
        <taxon>Clostridia</taxon>
        <taxon>Eubacteriales</taxon>
        <taxon>Desulfitobacteriaceae</taxon>
        <taxon>Desulfosporosinus</taxon>
    </lineage>
</organism>
<feature type="active site" description="Nucleophile" evidence="8">
    <location>
        <position position="254"/>
    </location>
</feature>
<dbReference type="InterPro" id="IPR014027">
    <property type="entry name" value="UDP-Glc/GDP-Man_DH_C"/>
</dbReference>
<dbReference type="PIRSF" id="PIRSF000124">
    <property type="entry name" value="UDPglc_GDPman_dh"/>
    <property type="match status" value="1"/>
</dbReference>
<evidence type="ECO:0000313" key="13">
    <source>
        <dbReference type="Proteomes" id="UP000238916"/>
    </source>
</evidence>
<evidence type="ECO:0000259" key="11">
    <source>
        <dbReference type="SMART" id="SM00984"/>
    </source>
</evidence>
<dbReference type="GO" id="GO:0003979">
    <property type="term" value="F:UDP-glucose 6-dehydrogenase activity"/>
    <property type="evidence" value="ECO:0007669"/>
    <property type="project" value="UniProtKB-EC"/>
</dbReference>
<evidence type="ECO:0000256" key="8">
    <source>
        <dbReference type="PIRSR" id="PIRSR500134-1"/>
    </source>
</evidence>
<dbReference type="InterPro" id="IPR036220">
    <property type="entry name" value="UDP-Glc/GDP-Man_DH_C_sf"/>
</dbReference>
<keyword evidence="5 7" id="KW-0520">NAD</keyword>
<dbReference type="Pfam" id="PF03721">
    <property type="entry name" value="UDPG_MGDP_dh_N"/>
    <property type="match status" value="1"/>
</dbReference>
<dbReference type="Gene3D" id="3.40.50.720">
    <property type="entry name" value="NAD(P)-binding Rossmann-like Domain"/>
    <property type="match status" value="2"/>
</dbReference>
<evidence type="ECO:0000256" key="10">
    <source>
        <dbReference type="PIRSR" id="PIRSR500134-3"/>
    </source>
</evidence>
<gene>
    <name evidence="12" type="primary">ywqF</name>
    <name evidence="12" type="ORF">SBF1_6040004</name>
</gene>
<feature type="binding site" evidence="10">
    <location>
        <position position="114"/>
    </location>
    <ligand>
        <name>NAD(+)</name>
        <dbReference type="ChEBI" id="CHEBI:57540"/>
    </ligand>
</feature>
<dbReference type="InterPro" id="IPR036291">
    <property type="entry name" value="NAD(P)-bd_dom_sf"/>
</dbReference>
<accession>A0A2U3LL54</accession>
<comment type="pathway">
    <text evidence="1">Nucleotide-sugar biosynthesis; UDP-alpha-D-glucuronate biosynthesis; UDP-alpha-D-glucuronate from UDP-alpha-D-glucose: step 1/1.</text>
</comment>
<evidence type="ECO:0000256" key="1">
    <source>
        <dbReference type="ARBA" id="ARBA00004701"/>
    </source>
</evidence>
<dbReference type="InterPro" id="IPR017476">
    <property type="entry name" value="UDP-Glc/GDP-Man"/>
</dbReference>
<dbReference type="SMART" id="SM00984">
    <property type="entry name" value="UDPG_MGDP_dh_C"/>
    <property type="match status" value="1"/>
</dbReference>
<feature type="domain" description="UDP-glucose/GDP-mannose dehydrogenase C-terminal" evidence="11">
    <location>
        <begin position="307"/>
        <end position="408"/>
    </location>
</feature>
<name>A0A2U3LL54_9FIRM</name>
<dbReference type="NCBIfam" id="TIGR03026">
    <property type="entry name" value="NDP-sugDHase"/>
    <property type="match status" value="1"/>
</dbReference>
<dbReference type="Gene3D" id="1.20.5.100">
    <property type="entry name" value="Cytochrome c1, transmembrane anchor, C-terminal"/>
    <property type="match status" value="1"/>
</dbReference>
<feature type="binding site" evidence="10">
    <location>
        <position position="36"/>
    </location>
    <ligand>
        <name>NAD(+)</name>
        <dbReference type="ChEBI" id="CHEBI:57540"/>
    </ligand>
</feature>
<feature type="binding site" evidence="9">
    <location>
        <begin position="146"/>
        <end position="149"/>
    </location>
    <ligand>
        <name>substrate</name>
    </ligand>
</feature>
<feature type="binding site" evidence="10">
    <location>
        <position position="31"/>
    </location>
    <ligand>
        <name>NAD(+)</name>
        <dbReference type="ChEBI" id="CHEBI:57540"/>
    </ligand>
</feature>
<dbReference type="InterPro" id="IPR014026">
    <property type="entry name" value="UDP-Glc/GDP-Man_DH_dimer"/>
</dbReference>
<evidence type="ECO:0000313" key="12">
    <source>
        <dbReference type="EMBL" id="SPF52691.1"/>
    </source>
</evidence>
<dbReference type="SUPFAM" id="SSF48179">
    <property type="entry name" value="6-phosphogluconate dehydrogenase C-terminal domain-like"/>
    <property type="match status" value="1"/>
</dbReference>
<dbReference type="GO" id="GO:0000271">
    <property type="term" value="P:polysaccharide biosynthetic process"/>
    <property type="evidence" value="ECO:0007669"/>
    <property type="project" value="InterPro"/>
</dbReference>
<feature type="binding site" evidence="10">
    <location>
        <position position="257"/>
    </location>
    <ligand>
        <name>NAD(+)</name>
        <dbReference type="ChEBI" id="CHEBI:57540"/>
    </ligand>
</feature>
<sequence length="439" mass="48409">MKISIIGGTGYVGLITGLGLAVHGHDVICMDGDLKKLNKLEESLPGLLKEATDRDKVVFTNNIKTAVRESDLIMIAVGTPESQNGDTDLSQLILALELVACYMNNYKTIVIKSTVPVGTCAMARMIIKDNLNHPMIPFDVVSNPEFLREGNAVRDFLKPDRIVVGVDTPKSEVVMKELYRSFDAPMIITDTKSSEMVKYACNAYLATRISFINEIAEISEKVNADIHAILQGMKLDKRIGSHYLNPGPGFGGPCLAKDLKSLICFAGKANASLPLLKAVLERNGLQVKSITDYVMNELKDESNKKIAVLGLSFKAGTSDTRNSPAVHLLEKLADTKITIHVYDPVVKSLKEPLKSRVVFSESIEDTIRDSDCLIIMTEWPEFKNLDLKTIYNMMKTHLIVDTRNIFAPDKAHNLGFQYKGIGIADSIDKNISVPLKNII</sequence>
<dbReference type="Proteomes" id="UP000238916">
    <property type="component" value="Unassembled WGS sequence"/>
</dbReference>
<dbReference type="GO" id="GO:0006065">
    <property type="term" value="P:UDP-glucuronate biosynthetic process"/>
    <property type="evidence" value="ECO:0007669"/>
    <property type="project" value="UniProtKB-UniPathway"/>
</dbReference>
<dbReference type="InterPro" id="IPR028357">
    <property type="entry name" value="UDPglc_DH_bac"/>
</dbReference>
<comment type="catalytic activity">
    <reaction evidence="6 7">
        <text>UDP-alpha-D-glucose + 2 NAD(+) + H2O = UDP-alpha-D-glucuronate + 2 NADH + 3 H(+)</text>
        <dbReference type="Rhea" id="RHEA:23596"/>
        <dbReference type="ChEBI" id="CHEBI:15377"/>
        <dbReference type="ChEBI" id="CHEBI:15378"/>
        <dbReference type="ChEBI" id="CHEBI:57540"/>
        <dbReference type="ChEBI" id="CHEBI:57945"/>
        <dbReference type="ChEBI" id="CHEBI:58052"/>
        <dbReference type="ChEBI" id="CHEBI:58885"/>
        <dbReference type="EC" id="1.1.1.22"/>
    </reaction>
</comment>
<dbReference type="InterPro" id="IPR008927">
    <property type="entry name" value="6-PGluconate_DH-like_C_sf"/>
</dbReference>
<dbReference type="UniPathway" id="UPA00038">
    <property type="reaction ID" value="UER00491"/>
</dbReference>
<dbReference type="Pfam" id="PF03720">
    <property type="entry name" value="UDPG_MGDP_dh_C"/>
    <property type="match status" value="1"/>
</dbReference>
<feature type="binding site" evidence="9">
    <location>
        <position position="198"/>
    </location>
    <ligand>
        <name>substrate</name>
    </ligand>
</feature>
<comment type="similarity">
    <text evidence="2 7">Belongs to the UDP-glucose/GDP-mannose dehydrogenase family.</text>
</comment>
<feature type="binding site" evidence="10">
    <location>
        <position position="321"/>
    </location>
    <ligand>
        <name>NAD(+)</name>
        <dbReference type="ChEBI" id="CHEBI:57540"/>
    </ligand>
</feature>
<dbReference type="EMBL" id="OMOF01000562">
    <property type="protein sequence ID" value="SPF52691.1"/>
    <property type="molecule type" value="Genomic_DNA"/>
</dbReference>
<dbReference type="AlphaFoldDB" id="A0A2U3LL54"/>
<feature type="binding site" evidence="9">
    <location>
        <position position="314"/>
    </location>
    <ligand>
        <name>substrate</name>
    </ligand>
</feature>
<dbReference type="SUPFAM" id="SSF52413">
    <property type="entry name" value="UDP-glucose/GDP-mannose dehydrogenase C-terminal domain"/>
    <property type="match status" value="1"/>
</dbReference>
<dbReference type="Pfam" id="PF00984">
    <property type="entry name" value="UDPG_MGDP_dh"/>
    <property type="match status" value="1"/>
</dbReference>
<feature type="binding site" evidence="10">
    <location>
        <position position="149"/>
    </location>
    <ligand>
        <name>NAD(+)</name>
        <dbReference type="ChEBI" id="CHEBI:57540"/>
    </ligand>
</feature>
<evidence type="ECO:0000256" key="3">
    <source>
        <dbReference type="ARBA" id="ARBA00012954"/>
    </source>
</evidence>
<dbReference type="PANTHER" id="PTHR43750:SF3">
    <property type="entry name" value="UDP-GLUCOSE 6-DEHYDROGENASE TUAD"/>
    <property type="match status" value="1"/>
</dbReference>
<dbReference type="PIRSF" id="PIRSF500134">
    <property type="entry name" value="UDPglc_DH_bac"/>
    <property type="match status" value="1"/>
</dbReference>
<feature type="binding site" evidence="10">
    <location>
        <position position="79"/>
    </location>
    <ligand>
        <name>NAD(+)</name>
        <dbReference type="ChEBI" id="CHEBI:57540"/>
    </ligand>
</feature>
<feature type="binding site" evidence="9">
    <location>
        <begin position="243"/>
        <end position="247"/>
    </location>
    <ligand>
        <name>substrate</name>
    </ligand>
</feature>
<evidence type="ECO:0000256" key="6">
    <source>
        <dbReference type="ARBA" id="ARBA00047473"/>
    </source>
</evidence>
<dbReference type="InterPro" id="IPR001732">
    <property type="entry name" value="UDP-Glc/GDP-Man_DH_N"/>
</dbReference>
<dbReference type="SUPFAM" id="SSF51735">
    <property type="entry name" value="NAD(P)-binding Rossmann-fold domains"/>
    <property type="match status" value="1"/>
</dbReference>
<evidence type="ECO:0000256" key="9">
    <source>
        <dbReference type="PIRSR" id="PIRSR500134-2"/>
    </source>
</evidence>
<dbReference type="PANTHER" id="PTHR43750">
    <property type="entry name" value="UDP-GLUCOSE 6-DEHYDROGENASE TUAD"/>
    <property type="match status" value="1"/>
</dbReference>
<dbReference type="EC" id="1.1.1.22" evidence="3 7"/>
<evidence type="ECO:0000256" key="4">
    <source>
        <dbReference type="ARBA" id="ARBA00023002"/>
    </source>
</evidence>
<evidence type="ECO:0000256" key="7">
    <source>
        <dbReference type="PIRNR" id="PIRNR000124"/>
    </source>
</evidence>
<protein>
    <recommendedName>
        <fullName evidence="3 7">UDP-glucose 6-dehydrogenase</fullName>
        <ecNumber evidence="3 7">1.1.1.22</ecNumber>
    </recommendedName>
</protein>
<feature type="binding site" evidence="9">
    <location>
        <position position="251"/>
    </location>
    <ligand>
        <name>substrate</name>
    </ligand>
</feature>
<dbReference type="GO" id="GO:0051287">
    <property type="term" value="F:NAD binding"/>
    <property type="evidence" value="ECO:0007669"/>
    <property type="project" value="InterPro"/>
</dbReference>
<evidence type="ECO:0000256" key="5">
    <source>
        <dbReference type="ARBA" id="ARBA00023027"/>
    </source>
</evidence>
<reference evidence="13" key="1">
    <citation type="submission" date="2018-02" db="EMBL/GenBank/DDBJ databases">
        <authorList>
            <person name="Hausmann B."/>
        </authorList>
    </citation>
    <scope>NUCLEOTIDE SEQUENCE [LARGE SCALE GENOMIC DNA]</scope>
    <source>
        <strain evidence="13">Peat soil MAG SbF1</strain>
    </source>
</reference>
<keyword evidence="4 7" id="KW-0560">Oxidoreductase</keyword>
<evidence type="ECO:0000256" key="2">
    <source>
        <dbReference type="ARBA" id="ARBA00006601"/>
    </source>
</evidence>